<dbReference type="FunFam" id="3.40.50.720:FF:000084">
    <property type="entry name" value="Short-chain dehydrogenase reductase"/>
    <property type="match status" value="1"/>
</dbReference>
<dbReference type="PANTHER" id="PTHR42879:SF6">
    <property type="entry name" value="NADPH-DEPENDENT REDUCTASE BACG"/>
    <property type="match status" value="1"/>
</dbReference>
<dbReference type="Gene3D" id="3.40.50.720">
    <property type="entry name" value="NAD(P)-binding Rossmann-like Domain"/>
    <property type="match status" value="1"/>
</dbReference>
<comment type="similarity">
    <text evidence="1">Belongs to the short-chain dehydrogenases/reductases (SDR) family.</text>
</comment>
<dbReference type="PRINTS" id="PR00081">
    <property type="entry name" value="GDHRDH"/>
</dbReference>
<organism evidence="3 4">
    <name type="scientific">Pseudonocardia ammonioxydans</name>
    <dbReference type="NCBI Taxonomy" id="260086"/>
    <lineage>
        <taxon>Bacteria</taxon>
        <taxon>Bacillati</taxon>
        <taxon>Actinomycetota</taxon>
        <taxon>Actinomycetes</taxon>
        <taxon>Pseudonocardiales</taxon>
        <taxon>Pseudonocardiaceae</taxon>
        <taxon>Pseudonocardia</taxon>
    </lineage>
</organism>
<dbReference type="InterPro" id="IPR036291">
    <property type="entry name" value="NAD(P)-bd_dom_sf"/>
</dbReference>
<dbReference type="GO" id="GO:0016491">
    <property type="term" value="F:oxidoreductase activity"/>
    <property type="evidence" value="ECO:0007669"/>
    <property type="project" value="UniProtKB-KW"/>
</dbReference>
<evidence type="ECO:0000256" key="1">
    <source>
        <dbReference type="ARBA" id="ARBA00006484"/>
    </source>
</evidence>
<dbReference type="PANTHER" id="PTHR42879">
    <property type="entry name" value="3-OXOACYL-(ACYL-CARRIER-PROTEIN) REDUCTASE"/>
    <property type="match status" value="1"/>
</dbReference>
<dbReference type="STRING" id="260086.SAMN05216207_101639"/>
<proteinExistence type="inferred from homology"/>
<dbReference type="Proteomes" id="UP000199614">
    <property type="component" value="Unassembled WGS sequence"/>
</dbReference>
<dbReference type="InterPro" id="IPR002347">
    <property type="entry name" value="SDR_fam"/>
</dbReference>
<dbReference type="PROSITE" id="PS51257">
    <property type="entry name" value="PROKAR_LIPOPROTEIN"/>
    <property type="match status" value="1"/>
</dbReference>
<reference evidence="3 4" key="1">
    <citation type="submission" date="2016-10" db="EMBL/GenBank/DDBJ databases">
        <authorList>
            <person name="de Groot N.N."/>
        </authorList>
    </citation>
    <scope>NUCLEOTIDE SEQUENCE [LARGE SCALE GENOMIC DNA]</scope>
    <source>
        <strain evidence="3 4">CGMCC 4.1877</strain>
    </source>
</reference>
<gene>
    <name evidence="3" type="ORF">SAMN05216207_101639</name>
</gene>
<sequence>MDLGIRGRRAAVAAAGGGLGYACAEALVAEGAAVVVCDVSSERAAAAAERLGGGTRWLVADLTDPEAAGRFVEQAADALGGLDILLVNGPGPPPGTVLETPAEAYQAALDRSLLAVVRMCLAAVPRMREGGWGRIVAITSLGVRQPYPNLALSNTARAGATGFLRTLAREIAADGITVNSVQPGLHATDRVQSVYGDGELLTETLATIPAGRLGVPEDLGALVAFLCSDRAGYVTGAAVPVDGGAYQALL</sequence>
<dbReference type="AlphaFoldDB" id="A0A1I4ZW41"/>
<name>A0A1I4ZW41_PSUAM</name>
<dbReference type="SUPFAM" id="SSF51735">
    <property type="entry name" value="NAD(P)-binding Rossmann-fold domains"/>
    <property type="match status" value="1"/>
</dbReference>
<dbReference type="InterPro" id="IPR050259">
    <property type="entry name" value="SDR"/>
</dbReference>
<keyword evidence="4" id="KW-1185">Reference proteome</keyword>
<evidence type="ECO:0000313" key="3">
    <source>
        <dbReference type="EMBL" id="SFN54209.1"/>
    </source>
</evidence>
<dbReference type="OrthoDB" id="9804774at2"/>
<keyword evidence="2" id="KW-0560">Oxidoreductase</keyword>
<dbReference type="EMBL" id="FOUY01000016">
    <property type="protein sequence ID" value="SFN54209.1"/>
    <property type="molecule type" value="Genomic_DNA"/>
</dbReference>
<dbReference type="RefSeq" id="WP_093344112.1">
    <property type="nucleotide sequence ID" value="NZ_FOUY01000016.1"/>
</dbReference>
<evidence type="ECO:0000256" key="2">
    <source>
        <dbReference type="ARBA" id="ARBA00023002"/>
    </source>
</evidence>
<evidence type="ECO:0000313" key="4">
    <source>
        <dbReference type="Proteomes" id="UP000199614"/>
    </source>
</evidence>
<dbReference type="Pfam" id="PF13561">
    <property type="entry name" value="adh_short_C2"/>
    <property type="match status" value="1"/>
</dbReference>
<protein>
    <submittedName>
        <fullName evidence="3">3-oxoacyl-[acyl-carrier protein] reductase</fullName>
    </submittedName>
</protein>
<accession>A0A1I4ZW41</accession>